<feature type="region of interest" description="Disordered" evidence="1">
    <location>
        <begin position="64"/>
        <end position="138"/>
    </location>
</feature>
<dbReference type="Proteomes" id="UP001201163">
    <property type="component" value="Unassembled WGS sequence"/>
</dbReference>
<feature type="compositionally biased region" description="Low complexity" evidence="1">
    <location>
        <begin position="1"/>
        <end position="19"/>
    </location>
</feature>
<organism evidence="2 3">
    <name type="scientific">Lactarius akahatsu</name>
    <dbReference type="NCBI Taxonomy" id="416441"/>
    <lineage>
        <taxon>Eukaryota</taxon>
        <taxon>Fungi</taxon>
        <taxon>Dikarya</taxon>
        <taxon>Basidiomycota</taxon>
        <taxon>Agaricomycotina</taxon>
        <taxon>Agaricomycetes</taxon>
        <taxon>Russulales</taxon>
        <taxon>Russulaceae</taxon>
        <taxon>Lactarius</taxon>
    </lineage>
</organism>
<dbReference type="EMBL" id="JAKELL010000058">
    <property type="protein sequence ID" value="KAH8986016.1"/>
    <property type="molecule type" value="Genomic_DNA"/>
</dbReference>
<dbReference type="InterPro" id="IPR041078">
    <property type="entry name" value="Plavaka"/>
</dbReference>
<evidence type="ECO:0000313" key="3">
    <source>
        <dbReference type="Proteomes" id="UP001201163"/>
    </source>
</evidence>
<reference evidence="2" key="1">
    <citation type="submission" date="2022-01" db="EMBL/GenBank/DDBJ databases">
        <title>Comparative genomics reveals a dynamic genome evolution in the ectomycorrhizal milk-cap (Lactarius) mushrooms.</title>
        <authorList>
            <consortium name="DOE Joint Genome Institute"/>
            <person name="Lebreton A."/>
            <person name="Tang N."/>
            <person name="Kuo A."/>
            <person name="LaButti K."/>
            <person name="Drula E."/>
            <person name="Barry K."/>
            <person name="Clum A."/>
            <person name="Lipzen A."/>
            <person name="Mousain D."/>
            <person name="Ng V."/>
            <person name="Wang R."/>
            <person name="Wang X."/>
            <person name="Dai Y."/>
            <person name="Henrissat B."/>
            <person name="Grigoriev I.V."/>
            <person name="Guerin-Laguette A."/>
            <person name="Yu F."/>
            <person name="Martin F.M."/>
        </authorList>
    </citation>
    <scope>NUCLEOTIDE SEQUENCE</scope>
    <source>
        <strain evidence="2">QP</strain>
    </source>
</reference>
<sequence>MFTSGTLHAAHTTHDANTTRGMDVTDHGSLADANVPDTIDADAADTADAVDANVWEALVQDIEPTVDTDQGHASRVQLSPSPPSETPHPLTSPPDPPICDGSNSNTTGSQAQVIVDSFPHGVPGTPMPDPFQGQSDHRSHEDAINTSVWAPFHSQCNWEIALWAKMHGPTLSALTELLQIPKCEDFTIGGERLSFYFQNVLQCIRTLFGNPEFAHELAFAPERHYSDPKRTCRVYSEMHTGDWWWAVQTSLKSQQPGATVVPLILSSNKTQLTLFRGKAAYPVYLTIGNIPKATHQKPSHHAQLLIGYIPTTKLEGITNQAAHRRALANLFHTCMHKLLAPVTHYSESGIAMMSGDGIWHQCHPVFAVFVGDYPEQTLVTCTYNGRCPKCMVPLDRLGEYTRFPPRSYNKAIDTFLLADEEVRIFHAACHEVGLKPIFHPFWESFPFSNIFISITLDILHQLLQGVAKHLMAWLRRAFGPVAIDARCRSLPPNHHITTFMKGISGLSCVTGLEHKNMCRILLGLIINHPLPSGQAPLWLVRTVCTLLDFLYLAQLPSQTTDTLCRLEDSLASFHSNKSIFVDLGIRDHFNIPKVHSLIHYSSSIMLFGTTDNYNMEQTERLHIDFAKDAYRATNHKDKYQQMTTWLERHEKVQQHIAFIKRRQGADQENMQIPQPSGPPLLKRRTNEQGLIARS</sequence>
<feature type="compositionally biased region" description="Pro residues" evidence="1">
    <location>
        <begin position="80"/>
        <end position="97"/>
    </location>
</feature>
<accession>A0AAD4LAS1</accession>
<protein>
    <recommendedName>
        <fullName evidence="4">Transposase</fullName>
    </recommendedName>
</protein>
<dbReference type="AlphaFoldDB" id="A0AAD4LAS1"/>
<proteinExistence type="predicted"/>
<keyword evidence="3" id="KW-1185">Reference proteome</keyword>
<gene>
    <name evidence="2" type="ORF">EDB92DRAFT_1949462</name>
</gene>
<comment type="caution">
    <text evidence="2">The sequence shown here is derived from an EMBL/GenBank/DDBJ whole genome shotgun (WGS) entry which is preliminary data.</text>
</comment>
<feature type="compositionally biased region" description="Polar residues" evidence="1">
    <location>
        <begin position="101"/>
        <end position="112"/>
    </location>
</feature>
<evidence type="ECO:0008006" key="4">
    <source>
        <dbReference type="Google" id="ProtNLM"/>
    </source>
</evidence>
<feature type="region of interest" description="Disordered" evidence="1">
    <location>
        <begin position="662"/>
        <end position="694"/>
    </location>
</feature>
<name>A0AAD4LAS1_9AGAM</name>
<evidence type="ECO:0000256" key="1">
    <source>
        <dbReference type="SAM" id="MobiDB-lite"/>
    </source>
</evidence>
<dbReference type="Pfam" id="PF18759">
    <property type="entry name" value="Plavaka"/>
    <property type="match status" value="1"/>
</dbReference>
<evidence type="ECO:0000313" key="2">
    <source>
        <dbReference type="EMBL" id="KAH8986016.1"/>
    </source>
</evidence>
<feature type="region of interest" description="Disordered" evidence="1">
    <location>
        <begin position="1"/>
        <end position="29"/>
    </location>
</feature>